<evidence type="ECO:0000313" key="3">
    <source>
        <dbReference type="Proteomes" id="UP000247689"/>
    </source>
</evidence>
<dbReference type="AlphaFoldDB" id="A0A318D6F6"/>
<keyword evidence="1" id="KW-1133">Transmembrane helix</keyword>
<dbReference type="PANTHER" id="PTHR33802:SF1">
    <property type="entry name" value="XK-RELATED PROTEIN"/>
    <property type="match status" value="1"/>
</dbReference>
<dbReference type="InterPro" id="IPR038330">
    <property type="entry name" value="TspO/MBR-related_sf"/>
</dbReference>
<dbReference type="OrthoDB" id="5189031at2"/>
<dbReference type="PANTHER" id="PTHR33802">
    <property type="entry name" value="SI:CH211-161H7.5-RELATED"/>
    <property type="match status" value="1"/>
</dbReference>
<gene>
    <name evidence="2" type="ORF">DL796_04540</name>
</gene>
<evidence type="ECO:0000256" key="1">
    <source>
        <dbReference type="SAM" id="Phobius"/>
    </source>
</evidence>
<feature type="transmembrane region" description="Helical" evidence="1">
    <location>
        <begin position="7"/>
        <end position="28"/>
    </location>
</feature>
<feature type="transmembrane region" description="Helical" evidence="1">
    <location>
        <begin position="141"/>
        <end position="162"/>
    </location>
</feature>
<feature type="transmembrane region" description="Helical" evidence="1">
    <location>
        <begin position="234"/>
        <end position="254"/>
    </location>
</feature>
<feature type="transmembrane region" description="Helical" evidence="1">
    <location>
        <begin position="87"/>
        <end position="104"/>
    </location>
</feature>
<comment type="caution">
    <text evidence="2">The sequence shown here is derived from an EMBL/GenBank/DDBJ whole genome shotgun (WGS) entry which is preliminary data.</text>
</comment>
<protein>
    <recommendedName>
        <fullName evidence="4">Tryptophan-rich sensory protein</fullName>
    </recommendedName>
</protein>
<feature type="transmembrane region" description="Helical" evidence="1">
    <location>
        <begin position="110"/>
        <end position="129"/>
    </location>
</feature>
<reference evidence="2 3" key="1">
    <citation type="submission" date="2018-05" db="EMBL/GenBank/DDBJ databases">
        <title>Kangiella spongicola genome sequence.</title>
        <authorList>
            <person name="Maclea K.S."/>
            <person name="Goen A.E."/>
            <person name="Kelley C."/>
            <person name="Underriner A."/>
            <person name="Silverwood T."/>
            <person name="Trachtenberg A.M."/>
        </authorList>
    </citation>
    <scope>NUCLEOTIDE SEQUENCE [LARGE SCALE GENOMIC DNA]</scope>
    <source>
        <strain evidence="2 3">ATCC BAA-2076</strain>
    </source>
</reference>
<feature type="transmembrane region" description="Helical" evidence="1">
    <location>
        <begin position="182"/>
        <end position="198"/>
    </location>
</feature>
<name>A0A318D6F6_9GAMM</name>
<dbReference type="Proteomes" id="UP000247689">
    <property type="component" value="Unassembled WGS sequence"/>
</dbReference>
<keyword evidence="1" id="KW-0812">Transmembrane</keyword>
<feature type="transmembrane region" description="Helical" evidence="1">
    <location>
        <begin position="48"/>
        <end position="66"/>
    </location>
</feature>
<proteinExistence type="predicted"/>
<organism evidence="2 3">
    <name type="scientific">Kangiella spongicola</name>
    <dbReference type="NCBI Taxonomy" id="796379"/>
    <lineage>
        <taxon>Bacteria</taxon>
        <taxon>Pseudomonadati</taxon>
        <taxon>Pseudomonadota</taxon>
        <taxon>Gammaproteobacteria</taxon>
        <taxon>Kangiellales</taxon>
        <taxon>Kangiellaceae</taxon>
        <taxon>Kangiella</taxon>
    </lineage>
</organism>
<feature type="transmembrane region" description="Helical" evidence="1">
    <location>
        <begin position="210"/>
        <end position="228"/>
    </location>
</feature>
<accession>A0A318D6F6</accession>
<keyword evidence="1" id="KW-0472">Membrane</keyword>
<sequence length="267" mass="29226">MLKIRAITNLILVAAMIFISYYSSIVGINGETQATVSKGLSTDFTPAPYAFSIWGIIFVMLVVVAIKDIRLAFSENAEQKAQSGWSMNCWLTVAIALTIAWVIVWSYLQIGWSLVIMAGIFISLLLSVIRQSPRPVSANITLALYFGWISVALVANESAWLVHLGWLSEAGEGWLSDPNFSVMQSALSLVLFALVLSFKSVKKGLEPAIFVYPMVGVWAYIAIMVKNAAGNPNLLVYVSAFFALILLVVTGYFGTKWNSSYSAKAKD</sequence>
<dbReference type="Gene3D" id="1.20.1260.100">
    <property type="entry name" value="TspO/MBR protein"/>
    <property type="match status" value="1"/>
</dbReference>
<evidence type="ECO:0000313" key="2">
    <source>
        <dbReference type="EMBL" id="PXF64413.1"/>
    </source>
</evidence>
<keyword evidence="3" id="KW-1185">Reference proteome</keyword>
<dbReference type="EMBL" id="QICH01000001">
    <property type="protein sequence ID" value="PXF64413.1"/>
    <property type="molecule type" value="Genomic_DNA"/>
</dbReference>
<evidence type="ECO:0008006" key="4">
    <source>
        <dbReference type="Google" id="ProtNLM"/>
    </source>
</evidence>
<dbReference type="RefSeq" id="WP_110200404.1">
    <property type="nucleotide sequence ID" value="NZ_QICH01000001.1"/>
</dbReference>